<evidence type="ECO:0000313" key="2">
    <source>
        <dbReference type="Proteomes" id="UP000663942"/>
    </source>
</evidence>
<gene>
    <name evidence="1" type="ORF">IFE19_10110</name>
</gene>
<organism evidence="1 2">
    <name type="scientific">Brevundimonas pondensis</name>
    <dbReference type="NCBI Taxonomy" id="2774189"/>
    <lineage>
        <taxon>Bacteria</taxon>
        <taxon>Pseudomonadati</taxon>
        <taxon>Pseudomonadota</taxon>
        <taxon>Alphaproteobacteria</taxon>
        <taxon>Caulobacterales</taxon>
        <taxon>Caulobacteraceae</taxon>
        <taxon>Brevundimonas</taxon>
    </lineage>
</organism>
<keyword evidence="2" id="KW-1185">Reference proteome</keyword>
<sequence length="154" mass="16296">MTGGEMNVFLSKKTILPAMTGLLLLTGGCVGSFDPQTDATSPLAPRIQELVDAKREYPRWADFPATPTDVPPPVQVAANVNALSADSGALATQVAGIDWTLGSDPSAFVESINRRFDPARMAPIGAQTPDEVEAFAEALRRRAAAPAPIDRPRP</sequence>
<evidence type="ECO:0000313" key="1">
    <source>
        <dbReference type="EMBL" id="QTC86512.1"/>
    </source>
</evidence>
<evidence type="ECO:0008006" key="3">
    <source>
        <dbReference type="Google" id="ProtNLM"/>
    </source>
</evidence>
<dbReference type="Proteomes" id="UP000663942">
    <property type="component" value="Chromosome"/>
</dbReference>
<dbReference type="EMBL" id="CP062006">
    <property type="protein sequence ID" value="QTC86512.1"/>
    <property type="molecule type" value="Genomic_DNA"/>
</dbReference>
<accession>A0ABX7SG25</accession>
<proteinExistence type="predicted"/>
<name>A0ABX7SG25_9CAUL</name>
<reference evidence="1 2" key="1">
    <citation type="submission" date="2020-09" db="EMBL/GenBank/DDBJ databases">
        <title>Brevundimonas sp. LVF1 isolated from an oligotrophic pond in Goettingen, Germany.</title>
        <authorList>
            <person name="Friedrich I."/>
            <person name="Klassen A."/>
            <person name="Neubauer H."/>
            <person name="Schneider D."/>
            <person name="Hertel R."/>
            <person name="Daniel R."/>
        </authorList>
    </citation>
    <scope>NUCLEOTIDE SEQUENCE [LARGE SCALE GENOMIC DNA]</scope>
    <source>
        <strain evidence="1 2">LVF1</strain>
    </source>
</reference>
<protein>
    <recommendedName>
        <fullName evidence="3">DUF3035 domain-containing protein</fullName>
    </recommendedName>
</protein>